<gene>
    <name evidence="1" type="primary">ubiE</name>
    <name evidence="1" type="ORF">K4L44_03265</name>
</gene>
<evidence type="ECO:0000313" key="2">
    <source>
        <dbReference type="Proteomes" id="UP000826212"/>
    </source>
</evidence>
<dbReference type="EC" id="2.1.1.163" evidence="1"/>
<evidence type="ECO:0000313" key="1">
    <source>
        <dbReference type="EMBL" id="QZE14885.1"/>
    </source>
</evidence>
<protein>
    <submittedName>
        <fullName evidence="1">Bifunctional demethylmenaquinone methyltransferase/2-methoxy-6-polyprenyl-1,4-benzoquinol methylase UbiE</fullName>
        <ecNumber evidence="1">2.1.1.163</ecNumber>
        <ecNumber evidence="1">2.1.1.201</ecNumber>
    </submittedName>
</protein>
<accession>A0AC61NP12</accession>
<reference evidence="1" key="1">
    <citation type="submission" date="2021-08" db="EMBL/GenBank/DDBJ databases">
        <title>Novel anaerobic bacterium isolated from sea squirt in East Sea, Republic of Korea.</title>
        <authorList>
            <person name="Nguyen T.H."/>
            <person name="Li Z."/>
            <person name="Lee Y.-J."/>
            <person name="Ko J."/>
            <person name="Kim S.-G."/>
        </authorList>
    </citation>
    <scope>NUCLEOTIDE SEQUENCE</scope>
    <source>
        <strain evidence="1">KCTC 25031</strain>
    </source>
</reference>
<proteinExistence type="predicted"/>
<keyword evidence="1" id="KW-0489">Methyltransferase</keyword>
<sequence length="239" mass="27129">MVNPYNHSNLGKKEQVAEMFNAIAPKYDFLNHWLSFGIDKLWRKKAVRLLSPFSPKNILDVATGTGDFAVEVNKLKPEHIIGMDISEGMMKIAEEKISNLGLQETISFEVGDSEAMRFSTESMDAITVGFGVRNFEHLEIGLSEFYRVLKAGGVACVLEFSKPRAFPVKQLYNFYSYYVLPWWGRIVSKDKRAYTYLPESVAAFPDGEDFIAILNKVGFHNVKEYRLTFGIATIYLAVK</sequence>
<dbReference type="EC" id="2.1.1.201" evidence="1"/>
<dbReference type="EMBL" id="CP081303">
    <property type="protein sequence ID" value="QZE14885.1"/>
    <property type="molecule type" value="Genomic_DNA"/>
</dbReference>
<organism evidence="1 2">
    <name type="scientific">Halosquirtibacter laminarini</name>
    <dbReference type="NCBI Taxonomy" id="3374600"/>
    <lineage>
        <taxon>Bacteria</taxon>
        <taxon>Pseudomonadati</taxon>
        <taxon>Bacteroidota</taxon>
        <taxon>Bacteroidia</taxon>
        <taxon>Marinilabiliales</taxon>
        <taxon>Prolixibacteraceae</taxon>
        <taxon>Halosquirtibacter</taxon>
    </lineage>
</organism>
<name>A0AC61NP12_9BACT</name>
<dbReference type="Proteomes" id="UP000826212">
    <property type="component" value="Chromosome"/>
</dbReference>
<keyword evidence="2" id="KW-1185">Reference proteome</keyword>
<keyword evidence="1" id="KW-0808">Transferase</keyword>